<feature type="binding site" evidence="16">
    <location>
        <position position="97"/>
    </location>
    <ligand>
        <name>substrate</name>
    </ligand>
</feature>
<dbReference type="GO" id="GO:0004594">
    <property type="term" value="F:pantothenate kinase activity"/>
    <property type="evidence" value="ECO:0007669"/>
    <property type="project" value="UniProtKB-UniRule"/>
</dbReference>
<dbReference type="PANTHER" id="PTHR34265:SF1">
    <property type="entry name" value="TYPE III PANTOTHENATE KINASE"/>
    <property type="match status" value="1"/>
</dbReference>
<dbReference type="AlphaFoldDB" id="D2QLZ1"/>
<keyword evidence="10 16" id="KW-0418">Kinase</keyword>
<dbReference type="Proteomes" id="UP000002028">
    <property type="component" value="Chromosome"/>
</dbReference>
<evidence type="ECO:0000256" key="13">
    <source>
        <dbReference type="ARBA" id="ARBA00022993"/>
    </source>
</evidence>
<dbReference type="Pfam" id="PF03309">
    <property type="entry name" value="Pan_kinase"/>
    <property type="match status" value="1"/>
</dbReference>
<dbReference type="UniPathway" id="UPA00241">
    <property type="reaction ID" value="UER00352"/>
</dbReference>
<evidence type="ECO:0000313" key="18">
    <source>
        <dbReference type="Proteomes" id="UP000002028"/>
    </source>
</evidence>
<dbReference type="InterPro" id="IPR004619">
    <property type="entry name" value="Type_III_PanK"/>
</dbReference>
<dbReference type="HAMAP" id="MF_01274">
    <property type="entry name" value="Pantothen_kinase_3"/>
    <property type="match status" value="1"/>
</dbReference>
<proteinExistence type="inferred from homology"/>
<evidence type="ECO:0000256" key="6">
    <source>
        <dbReference type="ARBA" id="ARBA00012102"/>
    </source>
</evidence>
<evidence type="ECO:0000256" key="1">
    <source>
        <dbReference type="ARBA" id="ARBA00001206"/>
    </source>
</evidence>
<evidence type="ECO:0000256" key="2">
    <source>
        <dbReference type="ARBA" id="ARBA00001958"/>
    </source>
</evidence>
<dbReference type="Gene3D" id="3.30.420.40">
    <property type="match status" value="1"/>
</dbReference>
<dbReference type="NCBIfam" id="NF009850">
    <property type="entry name" value="PRK13320.1-2"/>
    <property type="match status" value="1"/>
</dbReference>
<comment type="cofactor">
    <cofactor evidence="2">
        <name>K(+)</name>
        <dbReference type="ChEBI" id="CHEBI:29103"/>
    </cofactor>
</comment>
<comment type="function">
    <text evidence="16">Catalyzes the phosphorylation of pantothenate (Pan), the first step in CoA biosynthesis.</text>
</comment>
<dbReference type="InterPro" id="IPR043129">
    <property type="entry name" value="ATPase_NBD"/>
</dbReference>
<comment type="similarity">
    <text evidence="14 16">Belongs to the type III pantothenate kinase family.</text>
</comment>
<accession>D2QLZ1</accession>
<dbReference type="EMBL" id="CP001769">
    <property type="protein sequence ID" value="ADB37347.1"/>
    <property type="molecule type" value="Genomic_DNA"/>
</dbReference>
<feature type="binding site" evidence="16">
    <location>
        <position position="187"/>
    </location>
    <ligand>
        <name>substrate</name>
    </ligand>
</feature>
<dbReference type="GO" id="GO:0005737">
    <property type="term" value="C:cytoplasm"/>
    <property type="evidence" value="ECO:0007669"/>
    <property type="project" value="UniProtKB-SubCell"/>
</dbReference>
<dbReference type="STRING" id="504472.Slin_1297"/>
<sequence length="268" mass="29455">METRHLYDSSVVDMHLVVDWGNSRLKTGWFAGQDLIEVRLYESVEALLDDFIKRPVKQVLVSSTSRPAEEIRSGFTGLDTNVQILDSQTPVPIRKAYDTPATLGADRVAAAVGAVTLFPGQDCLTLDLGTCLTADVVDRESVFQGGLISPGIHMRFRAMHEQTARLPLVDVPIDLAEAWPVLTARNTRQAMQSGVLNGLAMEMNGLIENHRRERPGIVVLLCGGDASSFESRLKPPIFVVPELVLIGLNRILRYNVENLQANTPDVNA</sequence>
<keyword evidence="8 16" id="KW-0808">Transferase</keyword>
<dbReference type="SUPFAM" id="SSF53067">
    <property type="entry name" value="Actin-like ATPase domain"/>
    <property type="match status" value="2"/>
</dbReference>
<dbReference type="RefSeq" id="WP_012925898.1">
    <property type="nucleotide sequence ID" value="NC_013730.1"/>
</dbReference>
<organism evidence="17 18">
    <name type="scientific">Spirosoma linguale (strain ATCC 33905 / DSM 74 / LMG 10896 / Claus 1)</name>
    <dbReference type="NCBI Taxonomy" id="504472"/>
    <lineage>
        <taxon>Bacteria</taxon>
        <taxon>Pseudomonadati</taxon>
        <taxon>Bacteroidota</taxon>
        <taxon>Cytophagia</taxon>
        <taxon>Cytophagales</taxon>
        <taxon>Cytophagaceae</taxon>
        <taxon>Spirosoma</taxon>
    </lineage>
</organism>
<dbReference type="HOGENOM" id="CLU_066627_2_0_10"/>
<comment type="cofactor">
    <cofactor evidence="16">
        <name>NH4(+)</name>
        <dbReference type="ChEBI" id="CHEBI:28938"/>
    </cofactor>
    <cofactor evidence="16">
        <name>K(+)</name>
        <dbReference type="ChEBI" id="CHEBI:29103"/>
    </cofactor>
    <text evidence="16">A monovalent cation. Ammonium or potassium.</text>
</comment>
<dbReference type="NCBIfam" id="TIGR00671">
    <property type="entry name" value="baf"/>
    <property type="match status" value="1"/>
</dbReference>
<dbReference type="KEGG" id="sli:Slin_1297"/>
<comment type="pathway">
    <text evidence="4 16">Cofactor biosynthesis; coenzyme A biosynthesis; CoA from (R)-pantothenate: step 1/5.</text>
</comment>
<feature type="binding site" evidence="16">
    <location>
        <position position="130"/>
    </location>
    <ligand>
        <name>ATP</name>
        <dbReference type="ChEBI" id="CHEBI:30616"/>
    </ligand>
</feature>
<dbReference type="EC" id="2.7.1.33" evidence="6 16"/>
<evidence type="ECO:0000256" key="5">
    <source>
        <dbReference type="ARBA" id="ARBA00011738"/>
    </source>
</evidence>
<evidence type="ECO:0000256" key="16">
    <source>
        <dbReference type="HAMAP-Rule" id="MF_01274"/>
    </source>
</evidence>
<keyword evidence="12 16" id="KW-0630">Potassium</keyword>
<keyword evidence="18" id="KW-1185">Reference proteome</keyword>
<feature type="binding site" evidence="16">
    <location>
        <position position="127"/>
    </location>
    <ligand>
        <name>K(+)</name>
        <dbReference type="ChEBI" id="CHEBI:29103"/>
    </ligand>
</feature>
<name>D2QLZ1_SPILD</name>
<feature type="binding site" evidence="16">
    <location>
        <begin position="19"/>
        <end position="26"/>
    </location>
    <ligand>
        <name>ATP</name>
        <dbReference type="ChEBI" id="CHEBI:30616"/>
    </ligand>
</feature>
<evidence type="ECO:0000256" key="10">
    <source>
        <dbReference type="ARBA" id="ARBA00022777"/>
    </source>
</evidence>
<comment type="subunit">
    <text evidence="5 16">Homodimer.</text>
</comment>
<evidence type="ECO:0000256" key="3">
    <source>
        <dbReference type="ARBA" id="ARBA00004496"/>
    </source>
</evidence>
<evidence type="ECO:0000256" key="9">
    <source>
        <dbReference type="ARBA" id="ARBA00022741"/>
    </source>
</evidence>
<dbReference type="PANTHER" id="PTHR34265">
    <property type="entry name" value="TYPE III PANTOTHENATE KINASE"/>
    <property type="match status" value="1"/>
</dbReference>
<comment type="catalytic activity">
    <reaction evidence="1 16">
        <text>(R)-pantothenate + ATP = (R)-4'-phosphopantothenate + ADP + H(+)</text>
        <dbReference type="Rhea" id="RHEA:16373"/>
        <dbReference type="ChEBI" id="CHEBI:10986"/>
        <dbReference type="ChEBI" id="CHEBI:15378"/>
        <dbReference type="ChEBI" id="CHEBI:29032"/>
        <dbReference type="ChEBI" id="CHEBI:30616"/>
        <dbReference type="ChEBI" id="CHEBI:456216"/>
        <dbReference type="EC" id="2.7.1.33"/>
    </reaction>
</comment>
<dbReference type="GO" id="GO:0005524">
    <property type="term" value="F:ATP binding"/>
    <property type="evidence" value="ECO:0007669"/>
    <property type="project" value="UniProtKB-UniRule"/>
</dbReference>
<keyword evidence="7 16" id="KW-0963">Cytoplasm</keyword>
<dbReference type="GO" id="GO:0015937">
    <property type="term" value="P:coenzyme A biosynthetic process"/>
    <property type="evidence" value="ECO:0007669"/>
    <property type="project" value="UniProtKB-UniRule"/>
</dbReference>
<evidence type="ECO:0000256" key="4">
    <source>
        <dbReference type="ARBA" id="ARBA00005225"/>
    </source>
</evidence>
<evidence type="ECO:0000256" key="11">
    <source>
        <dbReference type="ARBA" id="ARBA00022840"/>
    </source>
</evidence>
<evidence type="ECO:0000256" key="12">
    <source>
        <dbReference type="ARBA" id="ARBA00022958"/>
    </source>
</evidence>
<dbReference type="eggNOG" id="COG1521">
    <property type="taxonomic scope" value="Bacteria"/>
</dbReference>
<evidence type="ECO:0000313" key="17">
    <source>
        <dbReference type="EMBL" id="ADB37347.1"/>
    </source>
</evidence>
<gene>
    <name evidence="16" type="primary">coaX</name>
    <name evidence="17" type="ordered locus">Slin_1297</name>
</gene>
<evidence type="ECO:0000256" key="7">
    <source>
        <dbReference type="ARBA" id="ARBA00022490"/>
    </source>
</evidence>
<keyword evidence="9 16" id="KW-0547">Nucleotide-binding</keyword>
<comment type="subcellular location">
    <subcellularLocation>
        <location evidence="3 16">Cytoplasm</location>
    </subcellularLocation>
</comment>
<dbReference type="CDD" id="cd24015">
    <property type="entry name" value="ASKHA_NBD_PanK-III"/>
    <property type="match status" value="1"/>
</dbReference>
<feature type="active site" description="Proton acceptor" evidence="16">
    <location>
        <position position="106"/>
    </location>
</feature>
<protein>
    <recommendedName>
        <fullName evidence="15 16">Type III pantothenate kinase</fullName>
        <ecNumber evidence="6 16">2.7.1.33</ecNumber>
    </recommendedName>
    <alternativeName>
        <fullName evidence="16">PanK-III</fullName>
    </alternativeName>
    <alternativeName>
        <fullName evidence="16">Pantothenic acid kinase</fullName>
    </alternativeName>
</protein>
<reference evidence="17 18" key="1">
    <citation type="journal article" date="2010" name="Stand. Genomic Sci.">
        <title>Complete genome sequence of Spirosoma linguale type strain (1).</title>
        <authorList>
            <person name="Lail K."/>
            <person name="Sikorski J."/>
            <person name="Saunders E."/>
            <person name="Lapidus A."/>
            <person name="Glavina Del Rio T."/>
            <person name="Copeland A."/>
            <person name="Tice H."/>
            <person name="Cheng J.-F."/>
            <person name="Lucas S."/>
            <person name="Nolan M."/>
            <person name="Bruce D."/>
            <person name="Goodwin L."/>
            <person name="Pitluck S."/>
            <person name="Ivanova N."/>
            <person name="Mavromatis K."/>
            <person name="Ovchinnikova G."/>
            <person name="Pati A."/>
            <person name="Chen A."/>
            <person name="Palaniappan K."/>
            <person name="Land M."/>
            <person name="Hauser L."/>
            <person name="Chang Y.-J."/>
            <person name="Jeffries C.D."/>
            <person name="Chain P."/>
            <person name="Brettin T."/>
            <person name="Detter J.C."/>
            <person name="Schuetze A."/>
            <person name="Rohde M."/>
            <person name="Tindall B.J."/>
            <person name="Goeker M."/>
            <person name="Bristow J."/>
            <person name="Eisen J.A."/>
            <person name="Markowitz V."/>
            <person name="Hugenholtz P."/>
            <person name="Kyrpides N.C."/>
            <person name="Klenk H.-P."/>
            <person name="Chen F."/>
        </authorList>
    </citation>
    <scope>NUCLEOTIDE SEQUENCE [LARGE SCALE GENOMIC DNA]</scope>
    <source>
        <strain evidence="18">ATCC 33905 / DSM 74 / LMG 10896 / Claus 1</strain>
    </source>
</reference>
<feature type="binding site" evidence="16">
    <location>
        <begin position="104"/>
        <end position="107"/>
    </location>
    <ligand>
        <name>substrate</name>
    </ligand>
</feature>
<keyword evidence="11 16" id="KW-0067">ATP-binding</keyword>
<keyword evidence="13 16" id="KW-0173">Coenzyme A biosynthesis</keyword>
<dbReference type="GO" id="GO:0046872">
    <property type="term" value="F:metal ion binding"/>
    <property type="evidence" value="ECO:0007669"/>
    <property type="project" value="UniProtKB-KW"/>
</dbReference>
<evidence type="ECO:0000256" key="15">
    <source>
        <dbReference type="ARBA" id="ARBA00040883"/>
    </source>
</evidence>
<evidence type="ECO:0000256" key="8">
    <source>
        <dbReference type="ARBA" id="ARBA00022679"/>
    </source>
</evidence>
<keyword evidence="16" id="KW-0479">Metal-binding</keyword>
<evidence type="ECO:0000256" key="14">
    <source>
        <dbReference type="ARBA" id="ARBA00038036"/>
    </source>
</evidence>